<evidence type="ECO:0000313" key="3">
    <source>
        <dbReference type="EMBL" id="CAE0055627.1"/>
    </source>
</evidence>
<organism evidence="3">
    <name type="scientific">Rhodosorus marinus</name>
    <dbReference type="NCBI Taxonomy" id="101924"/>
    <lineage>
        <taxon>Eukaryota</taxon>
        <taxon>Rhodophyta</taxon>
        <taxon>Stylonematophyceae</taxon>
        <taxon>Stylonematales</taxon>
        <taxon>Stylonemataceae</taxon>
        <taxon>Rhodosorus</taxon>
    </lineage>
</organism>
<dbReference type="PANTHER" id="PTHR45288:SF1">
    <property type="entry name" value="THIOREDOXIN FAMILY PROTEIN"/>
    <property type="match status" value="1"/>
</dbReference>
<reference evidence="3" key="1">
    <citation type="submission" date="2021-01" db="EMBL/GenBank/DDBJ databases">
        <authorList>
            <person name="Corre E."/>
            <person name="Pelletier E."/>
            <person name="Niang G."/>
            <person name="Scheremetjew M."/>
            <person name="Finn R."/>
            <person name="Kale V."/>
            <person name="Holt S."/>
            <person name="Cochrane G."/>
            <person name="Meng A."/>
            <person name="Brown T."/>
            <person name="Cohen L."/>
        </authorList>
    </citation>
    <scope>NUCLEOTIDE SEQUENCE</scope>
    <source>
        <strain evidence="3">CCMP 769</strain>
    </source>
</reference>
<dbReference type="SUPFAM" id="SSF52833">
    <property type="entry name" value="Thioredoxin-like"/>
    <property type="match status" value="2"/>
</dbReference>
<dbReference type="Pfam" id="PF13417">
    <property type="entry name" value="GST_N_3"/>
    <property type="match status" value="2"/>
</dbReference>
<dbReference type="GO" id="GO:0009507">
    <property type="term" value="C:chloroplast"/>
    <property type="evidence" value="ECO:0007669"/>
    <property type="project" value="TreeGrafter"/>
</dbReference>
<dbReference type="InterPro" id="IPR036249">
    <property type="entry name" value="Thioredoxin-like_sf"/>
</dbReference>
<dbReference type="InterPro" id="IPR004045">
    <property type="entry name" value="Glutathione_S-Trfase_N"/>
</dbReference>
<feature type="domain" description="GST N-terminal" evidence="2">
    <location>
        <begin position="254"/>
        <end position="335"/>
    </location>
</feature>
<feature type="region of interest" description="Disordered" evidence="1">
    <location>
        <begin position="59"/>
        <end position="79"/>
    </location>
</feature>
<dbReference type="AlphaFoldDB" id="A0A7S3EHZ9"/>
<dbReference type="PROSITE" id="PS51354">
    <property type="entry name" value="GLUTAREDOXIN_2"/>
    <property type="match status" value="1"/>
</dbReference>
<dbReference type="SFLD" id="SFLDG01202">
    <property type="entry name" value="SUF2.2"/>
    <property type="match status" value="1"/>
</dbReference>
<dbReference type="PANTHER" id="PTHR45288">
    <property type="entry name" value="THIOREDOXIN FAMILY PROTEIN"/>
    <property type="match status" value="1"/>
</dbReference>
<dbReference type="SFLD" id="SFLDS00019">
    <property type="entry name" value="Glutathione_Transferase_(cytos"/>
    <property type="match status" value="1"/>
</dbReference>
<gene>
    <name evidence="3" type="ORF">RMAR00112_LOCUS23658</name>
</gene>
<feature type="domain" description="GST N-terminal" evidence="2">
    <location>
        <begin position="134"/>
        <end position="216"/>
    </location>
</feature>
<feature type="compositionally biased region" description="Acidic residues" evidence="1">
    <location>
        <begin position="40"/>
        <end position="51"/>
    </location>
</feature>
<dbReference type="Gene3D" id="3.40.30.10">
    <property type="entry name" value="Glutaredoxin"/>
    <property type="match status" value="2"/>
</dbReference>
<dbReference type="SFLD" id="SFLDG01181">
    <property type="entry name" value="SUF2"/>
    <property type="match status" value="1"/>
</dbReference>
<name>A0A7S3EHZ9_9RHOD</name>
<proteinExistence type="predicted"/>
<evidence type="ECO:0000256" key="1">
    <source>
        <dbReference type="SAM" id="MobiDB-lite"/>
    </source>
</evidence>
<evidence type="ECO:0000259" key="2">
    <source>
        <dbReference type="PROSITE" id="PS50404"/>
    </source>
</evidence>
<feature type="region of interest" description="Disordered" evidence="1">
    <location>
        <begin position="34"/>
        <end position="53"/>
    </location>
</feature>
<protein>
    <recommendedName>
        <fullName evidence="2">GST N-terminal domain-containing protein</fullName>
    </recommendedName>
</protein>
<dbReference type="CDD" id="cd03041">
    <property type="entry name" value="GST_N_2GST_N"/>
    <property type="match status" value="1"/>
</dbReference>
<dbReference type="PROSITE" id="PS50404">
    <property type="entry name" value="GST_NTER"/>
    <property type="match status" value="2"/>
</dbReference>
<sequence>MAFLPVISANSRRRSVEGVAAACSASRRLAVRTRAVGENGGEEADQVEEEQSMQNLDAIPTVSYPGPVAPKDFEPPEPKTFQPYPDMLVDTLLGSIGSVARAGTGFVVSGYSASIQDGKLVEESKTLPTARPELPLELYEFESCPFCRKVREALNILDLDFYVYPCPKDGQRFRPQLVEMGGKSMFPYLVDPNTTFAGYESDDIIKYLFETYADGTVPLALNLGAVTTVSSGLATLARMAKGSKRAPKVVYPERPLIYWGYEPSPFCKVVRERLCEYEIPYLCKTTSRGSRKRLEMQDNLGLFQVPYLEDPNTGLALFESKYILKYLDDVYGPNAENAVDELPADVALVKS</sequence>
<dbReference type="InterPro" id="IPR040079">
    <property type="entry name" value="Glutathione_S-Trfase"/>
</dbReference>
<accession>A0A7S3EHZ9</accession>
<dbReference type="EMBL" id="HBHW01030557">
    <property type="protein sequence ID" value="CAE0055627.1"/>
    <property type="molecule type" value="Transcribed_RNA"/>
</dbReference>